<dbReference type="SUPFAM" id="SSF49899">
    <property type="entry name" value="Concanavalin A-like lectins/glucanases"/>
    <property type="match status" value="1"/>
</dbReference>
<organism evidence="6 7">
    <name type="scientific">Microbacterium deminutum</name>
    <dbReference type="NCBI Taxonomy" id="344164"/>
    <lineage>
        <taxon>Bacteria</taxon>
        <taxon>Bacillati</taxon>
        <taxon>Actinomycetota</taxon>
        <taxon>Actinomycetes</taxon>
        <taxon>Micrococcales</taxon>
        <taxon>Microbacteriaceae</taxon>
        <taxon>Microbacterium</taxon>
    </lineage>
</organism>
<dbReference type="Proteomes" id="UP001499933">
    <property type="component" value="Unassembled WGS sequence"/>
</dbReference>
<evidence type="ECO:0000313" key="6">
    <source>
        <dbReference type="EMBL" id="GAA1960199.1"/>
    </source>
</evidence>
<dbReference type="InterPro" id="IPR013320">
    <property type="entry name" value="ConA-like_dom_sf"/>
</dbReference>
<dbReference type="Pfam" id="PF04616">
    <property type="entry name" value="Glyco_hydro_43"/>
    <property type="match status" value="1"/>
</dbReference>
<protein>
    <submittedName>
        <fullName evidence="6">Glycoside hydrolase family 43 protein</fullName>
    </submittedName>
</protein>
<keyword evidence="2 4" id="KW-0378">Hydrolase</keyword>
<evidence type="ECO:0000259" key="5">
    <source>
        <dbReference type="Pfam" id="PF17851"/>
    </source>
</evidence>
<dbReference type="RefSeq" id="WP_344094834.1">
    <property type="nucleotide sequence ID" value="NZ_BAAAOG010000004.1"/>
</dbReference>
<evidence type="ECO:0000256" key="2">
    <source>
        <dbReference type="ARBA" id="ARBA00022801"/>
    </source>
</evidence>
<keyword evidence="7" id="KW-1185">Reference proteome</keyword>
<accession>A0ABN2QY60</accession>
<keyword evidence="3 4" id="KW-0326">Glycosidase</keyword>
<gene>
    <name evidence="6" type="ORF">GCM10009776_23460</name>
</gene>
<feature type="domain" description="Beta-xylosidase C-terminal Concanavalin A-like" evidence="5">
    <location>
        <begin position="327"/>
        <end position="486"/>
    </location>
</feature>
<dbReference type="SUPFAM" id="SSF75005">
    <property type="entry name" value="Arabinanase/levansucrase/invertase"/>
    <property type="match status" value="1"/>
</dbReference>
<dbReference type="Gene3D" id="2.115.10.20">
    <property type="entry name" value="Glycosyl hydrolase domain, family 43"/>
    <property type="match status" value="1"/>
</dbReference>
<dbReference type="EMBL" id="BAAAOG010000004">
    <property type="protein sequence ID" value="GAA1960199.1"/>
    <property type="molecule type" value="Genomic_DNA"/>
</dbReference>
<evidence type="ECO:0000256" key="4">
    <source>
        <dbReference type="RuleBase" id="RU361187"/>
    </source>
</evidence>
<dbReference type="InterPro" id="IPR006710">
    <property type="entry name" value="Glyco_hydro_43"/>
</dbReference>
<evidence type="ECO:0000256" key="3">
    <source>
        <dbReference type="ARBA" id="ARBA00023295"/>
    </source>
</evidence>
<dbReference type="CDD" id="cd18617">
    <property type="entry name" value="GH43_XynB-like"/>
    <property type="match status" value="1"/>
</dbReference>
<sequence>MTGYRNPVIRGHAPDPSAVRVGDDYFLANSSFGFLPGIPISHSTDLVNWRTIGFAATRPAQYRRDGESGPVNLFAPTLRHHDGVFHLVCTNQADEQGNFLLRADDPAGEWSDAVWLDREAFDPSLFRDEDGQWYYTRRTLEFRPDGDLGPIVQTTIDLDSGALGEFHAITANNRGFESNDIEGPHLYRRGDWYYLTAAEGSSWKGHMQTIGRGRTPWGPFEPAPDGPILTHRHRVAHPIQTVGHAELIDDGAGNWWALSLGTRQSPFASHHLLGRETFLTPIEWPDGGWPSAVNRGTEPAYEGVTLPGGGRPDTDHKVRDSLWLRGWRTLGGPDPRLDPRADDRAIRLPAGADLTARPLLGALLRAQSEYDQTFESTIESDAGVIAGVAVYANSTHHYSALVTGHGDERRIRFRRVVDDLSTETWAALPGDHAIRLRITASALEYIFEMQLDDSWLPVGTGGARLLSAEAIEWFTNVNFALAAIGDAGSALFTSTRVGIPDTIRTPSFQLPY</sequence>
<reference evidence="6 7" key="1">
    <citation type="journal article" date="2019" name="Int. J. Syst. Evol. Microbiol.">
        <title>The Global Catalogue of Microorganisms (GCM) 10K type strain sequencing project: providing services to taxonomists for standard genome sequencing and annotation.</title>
        <authorList>
            <consortium name="The Broad Institute Genomics Platform"/>
            <consortium name="The Broad Institute Genome Sequencing Center for Infectious Disease"/>
            <person name="Wu L."/>
            <person name="Ma J."/>
        </authorList>
    </citation>
    <scope>NUCLEOTIDE SEQUENCE [LARGE SCALE GENOMIC DNA]</scope>
    <source>
        <strain evidence="6 7">JCM 14901</strain>
    </source>
</reference>
<dbReference type="Gene3D" id="2.60.120.200">
    <property type="match status" value="1"/>
</dbReference>
<evidence type="ECO:0000256" key="1">
    <source>
        <dbReference type="ARBA" id="ARBA00009865"/>
    </source>
</evidence>
<dbReference type="Pfam" id="PF17851">
    <property type="entry name" value="GH43_C2"/>
    <property type="match status" value="1"/>
</dbReference>
<dbReference type="GO" id="GO:0016787">
    <property type="term" value="F:hydrolase activity"/>
    <property type="evidence" value="ECO:0007669"/>
    <property type="project" value="UniProtKB-KW"/>
</dbReference>
<dbReference type="PANTHER" id="PTHR42812:SF12">
    <property type="entry name" value="BETA-XYLOSIDASE-RELATED"/>
    <property type="match status" value="1"/>
</dbReference>
<comment type="caution">
    <text evidence="6">The sequence shown here is derived from an EMBL/GenBank/DDBJ whole genome shotgun (WGS) entry which is preliminary data.</text>
</comment>
<comment type="similarity">
    <text evidence="1 4">Belongs to the glycosyl hydrolase 43 family.</text>
</comment>
<dbReference type="PANTHER" id="PTHR42812">
    <property type="entry name" value="BETA-XYLOSIDASE"/>
    <property type="match status" value="1"/>
</dbReference>
<dbReference type="InterPro" id="IPR023296">
    <property type="entry name" value="Glyco_hydro_beta-prop_sf"/>
</dbReference>
<name>A0ABN2QY60_9MICO</name>
<evidence type="ECO:0000313" key="7">
    <source>
        <dbReference type="Proteomes" id="UP001499933"/>
    </source>
</evidence>
<dbReference type="InterPro" id="IPR051795">
    <property type="entry name" value="Glycosyl_Hydrlase_43"/>
</dbReference>
<proteinExistence type="inferred from homology"/>
<dbReference type="InterPro" id="IPR041542">
    <property type="entry name" value="GH43_C2"/>
</dbReference>